<dbReference type="Proteomes" id="UP000799423">
    <property type="component" value="Unassembled WGS sequence"/>
</dbReference>
<dbReference type="EMBL" id="MU006294">
    <property type="protein sequence ID" value="KAF2853842.1"/>
    <property type="molecule type" value="Genomic_DNA"/>
</dbReference>
<organism evidence="2 3">
    <name type="scientific">Plenodomus tracheiphilus IPT5</name>
    <dbReference type="NCBI Taxonomy" id="1408161"/>
    <lineage>
        <taxon>Eukaryota</taxon>
        <taxon>Fungi</taxon>
        <taxon>Dikarya</taxon>
        <taxon>Ascomycota</taxon>
        <taxon>Pezizomycotina</taxon>
        <taxon>Dothideomycetes</taxon>
        <taxon>Pleosporomycetidae</taxon>
        <taxon>Pleosporales</taxon>
        <taxon>Pleosporineae</taxon>
        <taxon>Leptosphaeriaceae</taxon>
        <taxon>Plenodomus</taxon>
    </lineage>
</organism>
<keyword evidence="3" id="KW-1185">Reference proteome</keyword>
<reference evidence="2" key="1">
    <citation type="submission" date="2020-01" db="EMBL/GenBank/DDBJ databases">
        <authorList>
            <consortium name="DOE Joint Genome Institute"/>
            <person name="Haridas S."/>
            <person name="Albert R."/>
            <person name="Binder M."/>
            <person name="Bloem J."/>
            <person name="Labutti K."/>
            <person name="Salamov A."/>
            <person name="Andreopoulos B."/>
            <person name="Baker S.E."/>
            <person name="Barry K."/>
            <person name="Bills G."/>
            <person name="Bluhm B.H."/>
            <person name="Cannon C."/>
            <person name="Castanera R."/>
            <person name="Culley D.E."/>
            <person name="Daum C."/>
            <person name="Ezra D."/>
            <person name="Gonzalez J.B."/>
            <person name="Henrissat B."/>
            <person name="Kuo A."/>
            <person name="Liang C."/>
            <person name="Lipzen A."/>
            <person name="Lutzoni F."/>
            <person name="Magnuson J."/>
            <person name="Mondo S."/>
            <person name="Nolan M."/>
            <person name="Ohm R."/>
            <person name="Pangilinan J."/>
            <person name="Park H.-J."/>
            <person name="Ramirez L."/>
            <person name="Alfaro M."/>
            <person name="Sun H."/>
            <person name="Tritt A."/>
            <person name="Yoshinaga Y."/>
            <person name="Zwiers L.-H."/>
            <person name="Turgeon B.G."/>
            <person name="Goodwin S.B."/>
            <person name="Spatafora J.W."/>
            <person name="Crous P.W."/>
            <person name="Grigoriev I.V."/>
        </authorList>
    </citation>
    <scope>NUCLEOTIDE SEQUENCE</scope>
    <source>
        <strain evidence="2">IPT5</strain>
    </source>
</reference>
<proteinExistence type="predicted"/>
<evidence type="ECO:0000313" key="3">
    <source>
        <dbReference type="Proteomes" id="UP000799423"/>
    </source>
</evidence>
<evidence type="ECO:0000256" key="1">
    <source>
        <dbReference type="SAM" id="MobiDB-lite"/>
    </source>
</evidence>
<sequence length="229" mass="26705">MDFAFSRPPCFRYAPRLFIDGFVVRSTSLSQASQEAKGASSWVPRGSRQDVASVCMWHQSRRRLFLKLLSFPYRGGPRADTRSLQGHKQDPMPNSRRLHRQIRRQWLPRWRLHMRLGQRLVPGSKTCQPQRPLSSRSSVLTITIGCTGHWAPSRTRLACSTSQPHMCLLDPEYRRCSLSQRGHRMLRRITGAHHTWPDWSSWSHNLLRYRIAHSAHRTLTPYEDLAQRS</sequence>
<protein>
    <submittedName>
        <fullName evidence="2">Uncharacterized protein</fullName>
    </submittedName>
</protein>
<feature type="region of interest" description="Disordered" evidence="1">
    <location>
        <begin position="78"/>
        <end position="98"/>
    </location>
</feature>
<evidence type="ECO:0000313" key="2">
    <source>
        <dbReference type="EMBL" id="KAF2853842.1"/>
    </source>
</evidence>
<dbReference type="AlphaFoldDB" id="A0A6A7BF10"/>
<name>A0A6A7BF10_9PLEO</name>
<gene>
    <name evidence="2" type="ORF">T440DRAFT_291325</name>
</gene>
<accession>A0A6A7BF10</accession>